<dbReference type="PROSITE" id="PS51419">
    <property type="entry name" value="RAB"/>
    <property type="match status" value="1"/>
</dbReference>
<dbReference type="EMBL" id="KB007987">
    <property type="protein sequence ID" value="ELR16507.1"/>
    <property type="molecule type" value="Genomic_DNA"/>
</dbReference>
<dbReference type="SMART" id="SM00173">
    <property type="entry name" value="RAS"/>
    <property type="match status" value="1"/>
</dbReference>
<proteinExistence type="predicted"/>
<reference evidence="3 4" key="1">
    <citation type="journal article" date="2013" name="Genome Biol.">
        <title>Genome of Acanthamoeba castellanii highlights extensive lateral gene transfer and early evolution of tyrosine kinase signaling.</title>
        <authorList>
            <person name="Clarke M."/>
            <person name="Lohan A.J."/>
            <person name="Liu B."/>
            <person name="Lagkouvardos I."/>
            <person name="Roy S."/>
            <person name="Zafar N."/>
            <person name="Bertelli C."/>
            <person name="Schilde C."/>
            <person name="Kianianmomeni A."/>
            <person name="Burglin T.R."/>
            <person name="Frech C."/>
            <person name="Turcotte B."/>
            <person name="Kopec K.O."/>
            <person name="Synnott J.M."/>
            <person name="Choo C."/>
            <person name="Paponov I."/>
            <person name="Finkler A."/>
            <person name="Soon Heng Tan C."/>
            <person name="Hutchins A.P."/>
            <person name="Weinmeier T."/>
            <person name="Rattei T."/>
            <person name="Chu J.S."/>
            <person name="Gimenez G."/>
            <person name="Irimia M."/>
            <person name="Rigden D.J."/>
            <person name="Fitzpatrick D.A."/>
            <person name="Lorenzo-Morales J."/>
            <person name="Bateman A."/>
            <person name="Chiu C.H."/>
            <person name="Tang P."/>
            <person name="Hegemann P."/>
            <person name="Fromm H."/>
            <person name="Raoult D."/>
            <person name="Greub G."/>
            <person name="Miranda-Saavedra D."/>
            <person name="Chen N."/>
            <person name="Nash P."/>
            <person name="Ginger M.L."/>
            <person name="Horn M."/>
            <person name="Schaap P."/>
            <person name="Caler L."/>
            <person name="Loftus B."/>
        </authorList>
    </citation>
    <scope>NUCLEOTIDE SEQUENCE [LARGE SCALE GENOMIC DNA]</scope>
    <source>
        <strain evidence="3 4">Neff</strain>
    </source>
</reference>
<organism evidence="3 4">
    <name type="scientific">Acanthamoeba castellanii (strain ATCC 30010 / Neff)</name>
    <dbReference type="NCBI Taxonomy" id="1257118"/>
    <lineage>
        <taxon>Eukaryota</taxon>
        <taxon>Amoebozoa</taxon>
        <taxon>Discosea</taxon>
        <taxon>Longamoebia</taxon>
        <taxon>Centramoebida</taxon>
        <taxon>Acanthamoebidae</taxon>
        <taxon>Acanthamoeba</taxon>
    </lineage>
</organism>
<dbReference type="GO" id="GO:0003924">
    <property type="term" value="F:GTPase activity"/>
    <property type="evidence" value="ECO:0007669"/>
    <property type="project" value="InterPro"/>
</dbReference>
<dbReference type="OrthoDB" id="8830751at2759"/>
<dbReference type="Pfam" id="PF00071">
    <property type="entry name" value="Ras"/>
    <property type="match status" value="1"/>
</dbReference>
<dbReference type="RefSeq" id="XP_004338520.1">
    <property type="nucleotide sequence ID" value="XM_004338472.1"/>
</dbReference>
<dbReference type="InterPro" id="IPR001806">
    <property type="entry name" value="Small_GTPase"/>
</dbReference>
<dbReference type="PROSITE" id="PS51421">
    <property type="entry name" value="RAS"/>
    <property type="match status" value="1"/>
</dbReference>
<dbReference type="SUPFAM" id="SSF52540">
    <property type="entry name" value="P-loop containing nucleoside triphosphate hydrolases"/>
    <property type="match status" value="1"/>
</dbReference>
<keyword evidence="1" id="KW-0547">Nucleotide-binding</keyword>
<dbReference type="VEuPathDB" id="AmoebaDB:ACA1_146410"/>
<evidence type="ECO:0000256" key="1">
    <source>
        <dbReference type="ARBA" id="ARBA00022741"/>
    </source>
</evidence>
<name>L8GU84_ACACF</name>
<dbReference type="PROSITE" id="PS51420">
    <property type="entry name" value="RHO"/>
    <property type="match status" value="1"/>
</dbReference>
<dbReference type="Gene3D" id="3.40.50.300">
    <property type="entry name" value="P-loop containing nucleotide triphosphate hydrolases"/>
    <property type="match status" value="1"/>
</dbReference>
<dbReference type="STRING" id="1257118.L8GU84"/>
<dbReference type="OMA" id="QRSTCEM"/>
<keyword evidence="2" id="KW-0342">GTP-binding</keyword>
<dbReference type="GeneID" id="14917197"/>
<accession>L8GU84</accession>
<dbReference type="SMART" id="SM00174">
    <property type="entry name" value="RHO"/>
    <property type="match status" value="1"/>
</dbReference>
<dbReference type="GO" id="GO:0005525">
    <property type="term" value="F:GTP binding"/>
    <property type="evidence" value="ECO:0007669"/>
    <property type="project" value="UniProtKB-KW"/>
</dbReference>
<dbReference type="CDD" id="cd00157">
    <property type="entry name" value="Rho"/>
    <property type="match status" value="1"/>
</dbReference>
<sequence>MPTSPGYVPTVFDHYNKTVTSKVGNTYKLGIWDTAGQEDFDRMRALFYQGAHLFLLCFSVVSSHHDSFEGVKQRWKDELRVHGGDKPFLSSAQRSTCEMTLTPKSQLTPITTEQGRQLAREVGAEGYYECSAKKHIGLKEVFAAATEVIKKHDHKDETAARVSDPKASTGCCLLQ</sequence>
<dbReference type="InterPro" id="IPR027417">
    <property type="entry name" value="P-loop_NTPase"/>
</dbReference>
<evidence type="ECO:0000313" key="3">
    <source>
        <dbReference type="EMBL" id="ELR16507.1"/>
    </source>
</evidence>
<dbReference type="Proteomes" id="UP000011083">
    <property type="component" value="Unassembled WGS sequence"/>
</dbReference>
<dbReference type="NCBIfam" id="TIGR00231">
    <property type="entry name" value="small_GTP"/>
    <property type="match status" value="1"/>
</dbReference>
<dbReference type="PRINTS" id="PR00449">
    <property type="entry name" value="RASTRNSFRMNG"/>
</dbReference>
<protein>
    <submittedName>
        <fullName evidence="3">RHOQ protein</fullName>
    </submittedName>
</protein>
<dbReference type="InterPro" id="IPR005225">
    <property type="entry name" value="Small_GTP-bd"/>
</dbReference>
<dbReference type="KEGG" id="acan:ACA1_146410"/>
<evidence type="ECO:0000256" key="2">
    <source>
        <dbReference type="ARBA" id="ARBA00023134"/>
    </source>
</evidence>
<evidence type="ECO:0000313" key="4">
    <source>
        <dbReference type="Proteomes" id="UP000011083"/>
    </source>
</evidence>
<dbReference type="InterPro" id="IPR003578">
    <property type="entry name" value="Small_GTPase_Rho"/>
</dbReference>
<gene>
    <name evidence="3" type="ORF">ACA1_146410</name>
</gene>
<dbReference type="GO" id="GO:0007264">
    <property type="term" value="P:small GTPase-mediated signal transduction"/>
    <property type="evidence" value="ECO:0007669"/>
    <property type="project" value="InterPro"/>
</dbReference>
<keyword evidence="4" id="KW-1185">Reference proteome</keyword>
<dbReference type="SMART" id="SM00175">
    <property type="entry name" value="RAB"/>
    <property type="match status" value="1"/>
</dbReference>
<dbReference type="AlphaFoldDB" id="L8GU84"/>
<dbReference type="PANTHER" id="PTHR24072">
    <property type="entry name" value="RHO FAMILY GTPASE"/>
    <property type="match status" value="1"/>
</dbReference>